<evidence type="ECO:0000256" key="1">
    <source>
        <dbReference type="ARBA" id="ARBA00005125"/>
    </source>
</evidence>
<comment type="similarity">
    <text evidence="2">Belongs to the NAD(P)-dependent epimerase/dehydratase family.</text>
</comment>
<organism evidence="4 5">
    <name type="scientific">Alkalimarinus alittae</name>
    <dbReference type="NCBI Taxonomy" id="2961619"/>
    <lineage>
        <taxon>Bacteria</taxon>
        <taxon>Pseudomonadati</taxon>
        <taxon>Pseudomonadota</taxon>
        <taxon>Gammaproteobacteria</taxon>
        <taxon>Alteromonadales</taxon>
        <taxon>Alteromonadaceae</taxon>
        <taxon>Alkalimarinus</taxon>
    </lineage>
</organism>
<dbReference type="InterPro" id="IPR036291">
    <property type="entry name" value="NAD(P)-bd_dom_sf"/>
</dbReference>
<proteinExistence type="inferred from homology"/>
<dbReference type="CDD" id="cd05232">
    <property type="entry name" value="UDP_G4E_4_SDR_e"/>
    <property type="match status" value="1"/>
</dbReference>
<protein>
    <submittedName>
        <fullName evidence="4">SDR family oxidoreductase</fullName>
    </submittedName>
</protein>
<evidence type="ECO:0000313" key="4">
    <source>
        <dbReference type="EMBL" id="UZE95111.1"/>
    </source>
</evidence>
<dbReference type="SUPFAM" id="SSF51735">
    <property type="entry name" value="NAD(P)-binding Rossmann-fold domains"/>
    <property type="match status" value="1"/>
</dbReference>
<feature type="domain" description="NAD-dependent epimerase/dehydratase" evidence="3">
    <location>
        <begin position="4"/>
        <end position="219"/>
    </location>
</feature>
<dbReference type="Proteomes" id="UP001163739">
    <property type="component" value="Chromosome"/>
</dbReference>
<dbReference type="RefSeq" id="WP_265046600.1">
    <property type="nucleotide sequence ID" value="NZ_CP100390.1"/>
</dbReference>
<dbReference type="EMBL" id="CP100390">
    <property type="protein sequence ID" value="UZE95111.1"/>
    <property type="molecule type" value="Genomic_DNA"/>
</dbReference>
<accession>A0ABY6MZ38</accession>
<dbReference type="Gene3D" id="3.40.50.720">
    <property type="entry name" value="NAD(P)-binding Rossmann-like Domain"/>
    <property type="match status" value="1"/>
</dbReference>
<dbReference type="InterPro" id="IPR001509">
    <property type="entry name" value="Epimerase_deHydtase"/>
</dbReference>
<sequence>MSFLLTGYTGFLGSQLREELPKHTVLLGRAPIKGAEHYHASFVEGEDYSAALNGVECVIHCAARVHVMDDSATDPLSIFRAVNTEGTLNLAEQAAKVGVKRFIFISSIKVNGEQTLAGNPFKPDDENVPDDPYALSKYEAEIGLRELSQKTGMEVVIIRPPLVYGPGVKGNFTSMMRWLENGVPLPLGAINNLRSLVSLDNLVDLIKVCIEHPQAANETFLVSDDNDLSTTQLLSKLVGGLGAPKRLFPVPTPMLNTCAYLLGKKDIAQRLLSSLQVDISKTKSLLKWSPPHTVNESLNKTARYFLNHKKSCIY</sequence>
<comment type="pathway">
    <text evidence="1">Bacterial outer membrane biogenesis; LPS O-antigen biosynthesis.</text>
</comment>
<evidence type="ECO:0000259" key="3">
    <source>
        <dbReference type="Pfam" id="PF01370"/>
    </source>
</evidence>
<dbReference type="Pfam" id="PF01370">
    <property type="entry name" value="Epimerase"/>
    <property type="match status" value="1"/>
</dbReference>
<gene>
    <name evidence="4" type="ORF">NKI27_13680</name>
</gene>
<reference evidence="4" key="1">
    <citation type="submission" date="2022-06" db="EMBL/GenBank/DDBJ databases">
        <title>Alkalimarinus sp. nov., isolated from gut of a Alitta virens.</title>
        <authorList>
            <person name="Yang A.I."/>
            <person name="Shin N.-R."/>
        </authorList>
    </citation>
    <scope>NUCLEOTIDE SEQUENCE</scope>
    <source>
        <strain evidence="4">A2M4</strain>
    </source>
</reference>
<name>A0ABY6MZ38_9ALTE</name>
<evidence type="ECO:0000313" key="5">
    <source>
        <dbReference type="Proteomes" id="UP001163739"/>
    </source>
</evidence>
<keyword evidence="5" id="KW-1185">Reference proteome</keyword>
<dbReference type="PANTHER" id="PTHR43000">
    <property type="entry name" value="DTDP-D-GLUCOSE 4,6-DEHYDRATASE-RELATED"/>
    <property type="match status" value="1"/>
</dbReference>
<evidence type="ECO:0000256" key="2">
    <source>
        <dbReference type="ARBA" id="ARBA00007637"/>
    </source>
</evidence>